<evidence type="ECO:0000313" key="3">
    <source>
        <dbReference type="EMBL" id="CAG8511024.1"/>
    </source>
</evidence>
<dbReference type="GO" id="GO:0000978">
    <property type="term" value="F:RNA polymerase II cis-regulatory region sequence-specific DNA binding"/>
    <property type="evidence" value="ECO:0007669"/>
    <property type="project" value="TreeGrafter"/>
</dbReference>
<dbReference type="PROSITE" id="PS51294">
    <property type="entry name" value="HTH_MYB"/>
    <property type="match status" value="1"/>
</dbReference>
<dbReference type="InterPro" id="IPR050560">
    <property type="entry name" value="MYB_TF"/>
</dbReference>
<evidence type="ECO:0000313" key="4">
    <source>
        <dbReference type="Proteomes" id="UP000789739"/>
    </source>
</evidence>
<dbReference type="OrthoDB" id="2143914at2759"/>
<dbReference type="GO" id="GO:0005634">
    <property type="term" value="C:nucleus"/>
    <property type="evidence" value="ECO:0007669"/>
    <property type="project" value="TreeGrafter"/>
</dbReference>
<dbReference type="InterPro" id="IPR017930">
    <property type="entry name" value="Myb_dom"/>
</dbReference>
<name>A0A9N8ZXQ8_9GLOM</name>
<evidence type="ECO:0000259" key="1">
    <source>
        <dbReference type="PROSITE" id="PS50090"/>
    </source>
</evidence>
<feature type="domain" description="Myb-like" evidence="1">
    <location>
        <begin position="1"/>
        <end position="46"/>
    </location>
</feature>
<dbReference type="Pfam" id="PF13921">
    <property type="entry name" value="Myb_DNA-bind_6"/>
    <property type="match status" value="1"/>
</dbReference>
<keyword evidence="4" id="KW-1185">Reference proteome</keyword>
<dbReference type="PANTHER" id="PTHR45614">
    <property type="entry name" value="MYB PROTEIN-RELATED"/>
    <property type="match status" value="1"/>
</dbReference>
<evidence type="ECO:0000259" key="2">
    <source>
        <dbReference type="PROSITE" id="PS51294"/>
    </source>
</evidence>
<accession>A0A9N8ZXQ8</accession>
<sequence>MEKWSFQEDSVLIDLYGVRGLQWVTVSHILDTKSAHQCAKRWHNALRPGINNRPFTTFEHDAVRRSYSEHGPRWGRICSAIPGRTPEMIKASLEQTQAELERIRVQMSIERLLN</sequence>
<reference evidence="3" key="1">
    <citation type="submission" date="2021-06" db="EMBL/GenBank/DDBJ databases">
        <authorList>
            <person name="Kallberg Y."/>
            <person name="Tangrot J."/>
            <person name="Rosling A."/>
        </authorList>
    </citation>
    <scope>NUCLEOTIDE SEQUENCE</scope>
    <source>
        <strain evidence="3">BR232B</strain>
    </source>
</reference>
<dbReference type="Gene3D" id="1.10.10.60">
    <property type="entry name" value="Homeodomain-like"/>
    <property type="match status" value="1"/>
</dbReference>
<organism evidence="3 4">
    <name type="scientific">Paraglomus brasilianum</name>
    <dbReference type="NCBI Taxonomy" id="144538"/>
    <lineage>
        <taxon>Eukaryota</taxon>
        <taxon>Fungi</taxon>
        <taxon>Fungi incertae sedis</taxon>
        <taxon>Mucoromycota</taxon>
        <taxon>Glomeromycotina</taxon>
        <taxon>Glomeromycetes</taxon>
        <taxon>Paraglomerales</taxon>
        <taxon>Paraglomeraceae</taxon>
        <taxon>Paraglomus</taxon>
    </lineage>
</organism>
<dbReference type="InterPro" id="IPR001005">
    <property type="entry name" value="SANT/Myb"/>
</dbReference>
<comment type="caution">
    <text evidence="3">The sequence shown here is derived from an EMBL/GenBank/DDBJ whole genome shotgun (WGS) entry which is preliminary data.</text>
</comment>
<protein>
    <submittedName>
        <fullName evidence="3">317_t:CDS:1</fullName>
    </submittedName>
</protein>
<dbReference type="SUPFAM" id="SSF46689">
    <property type="entry name" value="Homeodomain-like"/>
    <property type="match status" value="1"/>
</dbReference>
<gene>
    <name evidence="3" type="ORF">PBRASI_LOCUS3112</name>
</gene>
<dbReference type="InterPro" id="IPR009057">
    <property type="entry name" value="Homeodomain-like_sf"/>
</dbReference>
<dbReference type="Proteomes" id="UP000789739">
    <property type="component" value="Unassembled WGS sequence"/>
</dbReference>
<dbReference type="PROSITE" id="PS50090">
    <property type="entry name" value="MYB_LIKE"/>
    <property type="match status" value="1"/>
</dbReference>
<feature type="domain" description="HTH myb-type" evidence="2">
    <location>
        <begin position="1"/>
        <end position="50"/>
    </location>
</feature>
<dbReference type="CDD" id="cd00167">
    <property type="entry name" value="SANT"/>
    <property type="match status" value="2"/>
</dbReference>
<proteinExistence type="predicted"/>
<dbReference type="SMART" id="SM00717">
    <property type="entry name" value="SANT"/>
    <property type="match status" value="2"/>
</dbReference>
<dbReference type="AlphaFoldDB" id="A0A9N8ZXQ8"/>
<dbReference type="EMBL" id="CAJVPI010000269">
    <property type="protein sequence ID" value="CAG8511024.1"/>
    <property type="molecule type" value="Genomic_DNA"/>
</dbReference>
<dbReference type="GO" id="GO:0000981">
    <property type="term" value="F:DNA-binding transcription factor activity, RNA polymerase II-specific"/>
    <property type="evidence" value="ECO:0007669"/>
    <property type="project" value="TreeGrafter"/>
</dbReference>